<dbReference type="OrthoDB" id="408728at2759"/>
<reference evidence="2" key="1">
    <citation type="submission" date="2021-09" db="EMBL/GenBank/DDBJ databases">
        <authorList>
            <consortium name="Pathogen Informatics"/>
        </authorList>
    </citation>
    <scope>NUCLEOTIDE SEQUENCE</scope>
</reference>
<feature type="domain" description="IFT80/172/WDR35 TPR" evidence="1">
    <location>
        <begin position="1"/>
        <end position="142"/>
    </location>
</feature>
<proteinExistence type="predicted"/>
<comment type="caution">
    <text evidence="2">The sequence shown here is derived from an EMBL/GenBank/DDBJ whole genome shotgun (WGS) entry which is preliminary data.</text>
</comment>
<dbReference type="Pfam" id="PF23387">
    <property type="entry name" value="TPR_IFT80_172"/>
    <property type="match status" value="1"/>
</dbReference>
<organism evidence="2 3">
    <name type="scientific">Cercopithifilaria johnstoni</name>
    <dbReference type="NCBI Taxonomy" id="2874296"/>
    <lineage>
        <taxon>Eukaryota</taxon>
        <taxon>Metazoa</taxon>
        <taxon>Ecdysozoa</taxon>
        <taxon>Nematoda</taxon>
        <taxon>Chromadorea</taxon>
        <taxon>Rhabditida</taxon>
        <taxon>Spirurina</taxon>
        <taxon>Spiruromorpha</taxon>
        <taxon>Filarioidea</taxon>
        <taxon>Onchocercidae</taxon>
        <taxon>Cercopithifilaria</taxon>
    </lineage>
</organism>
<dbReference type="PANTHER" id="PTHR24098">
    <property type="entry name" value="OUTER SEGMENT 5"/>
    <property type="match status" value="1"/>
</dbReference>
<name>A0A8J2LLZ1_9BILA</name>
<sequence length="143" mass="16805">MLAAIATNAKNFYAAEIAYGALDEIEKVKFLSQLREEQNTEIRSAMMTAFLGNFNDADSILVQNGCIFRAIMFNISLFRWQRALELAIKYKMHLETVIGYRQKYLHETGRKENDQNFLRYQSKVEIDWDHIQQIIHEDEAKDH</sequence>
<dbReference type="PANTHER" id="PTHR24098:SF0">
    <property type="entry name" value="OUTER SEGMENT 5"/>
    <property type="match status" value="1"/>
</dbReference>
<evidence type="ECO:0000259" key="1">
    <source>
        <dbReference type="Pfam" id="PF23387"/>
    </source>
</evidence>
<dbReference type="GO" id="GO:0060271">
    <property type="term" value="P:cilium assembly"/>
    <property type="evidence" value="ECO:0007669"/>
    <property type="project" value="TreeGrafter"/>
</dbReference>
<dbReference type="InterPro" id="IPR056157">
    <property type="entry name" value="TPR_IFT80_172_dom"/>
</dbReference>
<dbReference type="AlphaFoldDB" id="A0A8J2LLZ1"/>
<keyword evidence="3" id="KW-1185">Reference proteome</keyword>
<accession>A0A8J2LLZ1</accession>
<dbReference type="GO" id="GO:0030992">
    <property type="term" value="C:intraciliary transport particle B"/>
    <property type="evidence" value="ECO:0007669"/>
    <property type="project" value="TreeGrafter"/>
</dbReference>
<evidence type="ECO:0000313" key="3">
    <source>
        <dbReference type="Proteomes" id="UP000746747"/>
    </source>
</evidence>
<evidence type="ECO:0000313" key="2">
    <source>
        <dbReference type="EMBL" id="CAG9530370.1"/>
    </source>
</evidence>
<gene>
    <name evidence="2" type="ORF">CJOHNSTONI_LOCUS872</name>
</gene>
<dbReference type="Proteomes" id="UP000746747">
    <property type="component" value="Unassembled WGS sequence"/>
</dbReference>
<dbReference type="GO" id="GO:0005929">
    <property type="term" value="C:cilium"/>
    <property type="evidence" value="ECO:0007669"/>
    <property type="project" value="TreeGrafter"/>
</dbReference>
<protein>
    <recommendedName>
        <fullName evidence="1">IFT80/172/WDR35 TPR domain-containing protein</fullName>
    </recommendedName>
</protein>
<dbReference type="EMBL" id="CAKAEH010000238">
    <property type="protein sequence ID" value="CAG9530370.1"/>
    <property type="molecule type" value="Genomic_DNA"/>
</dbReference>